<sequence>MMDKGWKAWLVVLASVLIQTFAFAPTEFIFGVFVLEYLHMFPSASPSSIALIGTIGSSTTYLVGFFSGAFSDRVGYRVTSLIGSVIMTAALCLASFSTKLWHLYLSQGILFGVGASLVYFSAIAAPTHWFEKKRGLAMGIAASGSGLGGFILAPLTQFLIERIGLQWALRSLGVYSLVVCGGASLLLFECDKPDREQQRNEEKQNKEVTGQRFRVPKYTKGLPFAILVAFQFVLSMSYLTPIYFMELYSTHIGISKQMGAVINGWFNGASFVARIVSGLLADLVATEALLLTCCWASTLAILVLWTFSKSFPMYLFFAIVYGITFSGITTVTPVIVANQYG</sequence>
<dbReference type="PROSITE" id="PS50850">
    <property type="entry name" value="MFS"/>
    <property type="match status" value="1"/>
</dbReference>
<evidence type="ECO:0000259" key="4">
    <source>
        <dbReference type="PROSITE" id="PS50850"/>
    </source>
</evidence>
<proteinExistence type="inferred from homology"/>
<feature type="transmembrane region" description="Helical" evidence="3">
    <location>
        <begin position="288"/>
        <end position="307"/>
    </location>
</feature>
<comment type="caution">
    <text evidence="5">The sequence shown here is derived from an EMBL/GenBank/DDBJ whole genome shotgun (WGS) entry which is preliminary data.</text>
</comment>
<feature type="transmembrane region" description="Helical" evidence="3">
    <location>
        <begin position="103"/>
        <end position="124"/>
    </location>
</feature>
<feature type="domain" description="Major facilitator superfamily (MFS) profile" evidence="4">
    <location>
        <begin position="12"/>
        <end position="341"/>
    </location>
</feature>
<keyword evidence="3" id="KW-0812">Transmembrane</keyword>
<comment type="subcellular location">
    <subcellularLocation>
        <location evidence="1">Membrane</location>
        <topology evidence="1">Multi-pass membrane protein</topology>
    </subcellularLocation>
</comment>
<feature type="transmembrane region" description="Helical" evidence="3">
    <location>
        <begin position="313"/>
        <end position="336"/>
    </location>
</feature>
<dbReference type="PANTHER" id="PTHR11360:SF284">
    <property type="entry name" value="EG:103B4.3 PROTEIN-RELATED"/>
    <property type="match status" value="1"/>
</dbReference>
<dbReference type="Proteomes" id="UP001194696">
    <property type="component" value="Unassembled WGS sequence"/>
</dbReference>
<dbReference type="InterPro" id="IPR036259">
    <property type="entry name" value="MFS_trans_sf"/>
</dbReference>
<dbReference type="EMBL" id="JAAAIM010000007">
    <property type="protein sequence ID" value="KAG0298546.1"/>
    <property type="molecule type" value="Genomic_DNA"/>
</dbReference>
<dbReference type="InterPro" id="IPR020846">
    <property type="entry name" value="MFS_dom"/>
</dbReference>
<evidence type="ECO:0000256" key="1">
    <source>
        <dbReference type="ARBA" id="ARBA00004141"/>
    </source>
</evidence>
<dbReference type="InterPro" id="IPR050327">
    <property type="entry name" value="Proton-linked_MCT"/>
</dbReference>
<dbReference type="Pfam" id="PF07690">
    <property type="entry name" value="MFS_1"/>
    <property type="match status" value="1"/>
</dbReference>
<keyword evidence="3" id="KW-0472">Membrane</keyword>
<keyword evidence="3" id="KW-1133">Transmembrane helix</keyword>
<dbReference type="InterPro" id="IPR011701">
    <property type="entry name" value="MFS"/>
</dbReference>
<organism evidence="5 6">
    <name type="scientific">Linnemannia gamsii</name>
    <dbReference type="NCBI Taxonomy" id="64522"/>
    <lineage>
        <taxon>Eukaryota</taxon>
        <taxon>Fungi</taxon>
        <taxon>Fungi incertae sedis</taxon>
        <taxon>Mucoromycota</taxon>
        <taxon>Mortierellomycotina</taxon>
        <taxon>Mortierellomycetes</taxon>
        <taxon>Mortierellales</taxon>
        <taxon>Mortierellaceae</taxon>
        <taxon>Linnemannia</taxon>
    </lineage>
</organism>
<dbReference type="PANTHER" id="PTHR11360">
    <property type="entry name" value="MONOCARBOXYLATE TRANSPORTER"/>
    <property type="match status" value="1"/>
</dbReference>
<evidence type="ECO:0000313" key="5">
    <source>
        <dbReference type="EMBL" id="KAG0298546.1"/>
    </source>
</evidence>
<protein>
    <recommendedName>
        <fullName evidence="4">Major facilitator superfamily (MFS) profile domain-containing protein</fullName>
    </recommendedName>
</protein>
<gene>
    <name evidence="5" type="ORF">BGZ96_010592</name>
</gene>
<evidence type="ECO:0000256" key="3">
    <source>
        <dbReference type="SAM" id="Phobius"/>
    </source>
</evidence>
<feature type="transmembrane region" description="Helical" evidence="3">
    <location>
        <begin position="78"/>
        <end position="97"/>
    </location>
</feature>
<dbReference type="SUPFAM" id="SSF103473">
    <property type="entry name" value="MFS general substrate transporter"/>
    <property type="match status" value="1"/>
</dbReference>
<evidence type="ECO:0000256" key="2">
    <source>
        <dbReference type="ARBA" id="ARBA00006727"/>
    </source>
</evidence>
<feature type="transmembrane region" description="Helical" evidence="3">
    <location>
        <begin position="264"/>
        <end position="281"/>
    </location>
</feature>
<name>A0ABQ7KJL0_9FUNG</name>
<feature type="transmembrane region" description="Helical" evidence="3">
    <location>
        <begin position="222"/>
        <end position="244"/>
    </location>
</feature>
<dbReference type="Gene3D" id="1.20.1250.20">
    <property type="entry name" value="MFS general substrate transporter like domains"/>
    <property type="match status" value="1"/>
</dbReference>
<accession>A0ABQ7KJL0</accession>
<feature type="transmembrane region" description="Helical" evidence="3">
    <location>
        <begin position="172"/>
        <end position="190"/>
    </location>
</feature>
<comment type="similarity">
    <text evidence="2">Belongs to the major facilitator superfamily. Monocarboxylate porter (TC 2.A.1.13) family.</text>
</comment>
<reference evidence="5 6" key="1">
    <citation type="journal article" date="2020" name="Fungal Divers.">
        <title>Resolving the Mortierellaceae phylogeny through synthesis of multi-gene phylogenetics and phylogenomics.</title>
        <authorList>
            <person name="Vandepol N."/>
            <person name="Liber J."/>
            <person name="Desiro A."/>
            <person name="Na H."/>
            <person name="Kennedy M."/>
            <person name="Barry K."/>
            <person name="Grigoriev I.V."/>
            <person name="Miller A.N."/>
            <person name="O'Donnell K."/>
            <person name="Stajich J.E."/>
            <person name="Bonito G."/>
        </authorList>
    </citation>
    <scope>NUCLEOTIDE SEQUENCE [LARGE SCALE GENOMIC DNA]</scope>
    <source>
        <strain evidence="5 6">AD045</strain>
    </source>
</reference>
<feature type="transmembrane region" description="Helical" evidence="3">
    <location>
        <begin position="46"/>
        <end position="66"/>
    </location>
</feature>
<keyword evidence="6" id="KW-1185">Reference proteome</keyword>
<evidence type="ECO:0000313" key="6">
    <source>
        <dbReference type="Proteomes" id="UP001194696"/>
    </source>
</evidence>
<feature type="transmembrane region" description="Helical" evidence="3">
    <location>
        <begin position="136"/>
        <end position="160"/>
    </location>
</feature>